<evidence type="ECO:0000256" key="5">
    <source>
        <dbReference type="ARBA" id="ARBA00023159"/>
    </source>
</evidence>
<protein>
    <recommendedName>
        <fullName evidence="3 9">Mediator of RNA polymerase II transcription subunit 1</fullName>
    </recommendedName>
    <alternativeName>
        <fullName evidence="8 9">Mediator complex subunit 1</fullName>
    </alternativeName>
</protein>
<feature type="compositionally biased region" description="Polar residues" evidence="10">
    <location>
        <begin position="1390"/>
        <end position="1404"/>
    </location>
</feature>
<feature type="compositionally biased region" description="Low complexity" evidence="10">
    <location>
        <begin position="837"/>
        <end position="863"/>
    </location>
</feature>
<dbReference type="PANTHER" id="PTHR12881:SF10">
    <property type="entry name" value="MEDIATOR OF RNA POLYMERASE II TRANSCRIPTION SUBUNIT 1"/>
    <property type="match status" value="1"/>
</dbReference>
<feature type="compositionally biased region" description="Low complexity" evidence="10">
    <location>
        <begin position="1262"/>
        <end position="1279"/>
    </location>
</feature>
<proteinExistence type="inferred from homology"/>
<evidence type="ECO:0000256" key="4">
    <source>
        <dbReference type="ARBA" id="ARBA00023015"/>
    </source>
</evidence>
<feature type="compositionally biased region" description="Polar residues" evidence="10">
    <location>
        <begin position="1110"/>
        <end position="1130"/>
    </location>
</feature>
<evidence type="ECO:0000256" key="8">
    <source>
        <dbReference type="ARBA" id="ARBA00031254"/>
    </source>
</evidence>
<feature type="compositionally biased region" description="Polar residues" evidence="10">
    <location>
        <begin position="1207"/>
        <end position="1216"/>
    </location>
</feature>
<feature type="compositionally biased region" description="Basic and acidic residues" evidence="10">
    <location>
        <begin position="1769"/>
        <end position="1781"/>
    </location>
</feature>
<evidence type="ECO:0000313" key="13">
    <source>
        <dbReference type="RefSeq" id="XP_032802072.1"/>
    </source>
</evidence>
<dbReference type="GO" id="GO:0042809">
    <property type="term" value="F:nuclear vitamin D receptor binding"/>
    <property type="evidence" value="ECO:0007669"/>
    <property type="project" value="TreeGrafter"/>
</dbReference>
<evidence type="ECO:0000313" key="12">
    <source>
        <dbReference type="Proteomes" id="UP001318040"/>
    </source>
</evidence>
<comment type="function">
    <text evidence="9">Component of the Mediator complex, a coactivator involved in the regulated transcription of nearly all RNA polymerase II-dependent genes. Mediator functions as a bridge to convey information from gene-specific regulatory proteins to the basal RNA polymerase II transcription machinery. Mediator is recruited to promoters by direct interactions with regulatory proteins and serves as a scaffold for the assembly of a functional preinitiation complex with RNA polymerase II and the general transcription factors.</text>
</comment>
<feature type="compositionally biased region" description="Low complexity" evidence="10">
    <location>
        <begin position="1364"/>
        <end position="1378"/>
    </location>
</feature>
<organism evidence="12 13">
    <name type="scientific">Petromyzon marinus</name>
    <name type="common">Sea lamprey</name>
    <dbReference type="NCBI Taxonomy" id="7757"/>
    <lineage>
        <taxon>Eukaryota</taxon>
        <taxon>Metazoa</taxon>
        <taxon>Chordata</taxon>
        <taxon>Craniata</taxon>
        <taxon>Vertebrata</taxon>
        <taxon>Cyclostomata</taxon>
        <taxon>Hyperoartia</taxon>
        <taxon>Petromyzontiformes</taxon>
        <taxon>Petromyzontidae</taxon>
        <taxon>Petromyzon</taxon>
    </lineage>
</organism>
<gene>
    <name evidence="13 14" type="primary">LOC116938697</name>
</gene>
<dbReference type="RefSeq" id="XP_032802073.1">
    <property type="nucleotide sequence ID" value="XM_032946182.1"/>
</dbReference>
<dbReference type="Pfam" id="PF10744">
    <property type="entry name" value="Med1"/>
    <property type="match status" value="1"/>
</dbReference>
<keyword evidence="6 9" id="KW-0804">Transcription</keyword>
<dbReference type="GO" id="GO:0016592">
    <property type="term" value="C:mediator complex"/>
    <property type="evidence" value="ECO:0007669"/>
    <property type="project" value="InterPro"/>
</dbReference>
<sequence length="1835" mass="194073">MAAARVPSAREAGAAVQSPITLSPEPRTDTERLDRVSALMERLRAKHSVGRPWSDTFKLVRQAMEKRMMPESGGHQRLLHCLETIQKVLKVNSLPGMVDRLEALAKHNGLASHLGPTGKECYITSDMFYLEVQMEPSGVVSDVRVAHHGEINPASCPELTQILREGNLEEFSKHLEGLASLYKLPGDSKLKTKVYLALQSLEMDLAKMAQMHRAATNVSVEEVILQGVVGYVSPRMGGHLMTLKYFVSPYDLLDEKTKSTVTLNDNNVPRLLGMNAHVMIEATTGPFKLPIAPLIAGTHPIDGTGMPSFSAISNANSIDLPACFYLKFPQPLPLSDTAMQQIQTKTGIPVTHVDTMGPLFELIGHVTQGQTPPPQPGSSTEHAMYYCVVLPDQRHCYFLNKRAVRQDGRELVGALVRQVPFSHPSHVPAVLAAVRRQLIYNALLDSCMRRCLRTGITDDMSDYYQFEVSPLADYSFTVTFQHPLTDSMACVVVDVTESWQPCCTVHTGLLDPPICPDLYLTRVIQRCLSVPVAMRAMNRKALEIQASAPELQSRPETASVLAAMASNLSATLENLARRSPECVPPPPVPSGTPPMHYSSTATVHTSTPEFANTQSAAYSGSACPAFPTGMHSHNQNHLHQQSKAIVPGGQQQESLLSLSDVDLCKVAQNPILTSLLQVTGGLGVAPALGTQQQQPHNAQTPSPTLPTNTKNHPMLFNLLKDFSSPYSGSDRPSSHNTASPPKLEVSGRVSKSRKKWRSRSHTSPRDQNEEFPNELCSMDMETNTEIFDINVDGTEMERQESDSGGDTDFPSSPCAHKPGSLAHSSPCAQRSTPPLPHVHLPLPGFSINSPHPAQQQQQSVSSLPLPPYTSSPHPALTYPGVSQATGLPNQLQQGLANMVANVPDFLSEIPLRPVSDPQGESAHVPSSHVRLSSPLGIGVAHLPLDGTEKGSNLLAKCLAQCGSVSTWDWQTVREKDSCMSPAENVPRTETLPLDAEGFEGPSTATTFTDPSQFLSGAGSGGDEDSQSFPEALDFNSDALNNAEPVGSFMDNLLDSNSQGGENEEKGLVFGVSVTKAETQAFTSADSSSRVEVATDGSQSAVSVSHLDFSTATGSTSGQESKVSNILSESAPTGHLKTEMTQSSKDSCKLTEKSGTASTNKSNIGSIQRGGSNYDGKGMKRSRSSLPDAKAKDKVLKHRRLDGDGKSTSHSMATCRSLTPPANIGSEKSPLALPGRSQTPPASSAPRIPKLTIQRSAGGLTVSKTSHSGSSGSSKPGTPHISSSSPLRQNVGSKVPSQSGPAFSTATARGQPGVRLTSQSSSPRQGGPQIKVKTSSGGGNSKSGTGSSGNKPGPVSHVATGNNNGRGSVFVSSSHGSSRTVQMAGKGLSHSLPTKQGFLQKQGSGPVSYGGGSKLVKMKPIVKPSTSASLSTKQTSSPSRSKIPMTSDHSAAVKHTPNIAKSPKIRVLNTSPASSANGGSVANPESKPLSFTTTSQPIKSGFASQVPSGGSSPVMSVGGGSSSKVAKSSIRQRKPSLTAVIDKLKNGVTATGAGLGGAEECVDSKPSEDTAPSSSRAQPANGGLAQTVPSSAPQRISPFNVSVSKSDPHKRKEVEREGKSKVVLGSASLSTASTDGLKKTLEPKVGSSGSSSVGKIIISKPDGEGSPSIKNKPPTSKSVDSTNQATKQGLASLKQAYGSHFISESSTPKMDRPSPSCIKSPAYPQPTGDSCSESESSSTYDSLSSEDGGNLLIDLSGERPSKSNKKRRNKEVNHAQDQEKLHHSTQPENYPKSPLLSEQPPLSNLSFRSGSGTSQQPSPCVIDDDLMNEALIGSST</sequence>
<dbReference type="GO" id="GO:0046966">
    <property type="term" value="F:nuclear thyroid hormone receptor binding"/>
    <property type="evidence" value="ECO:0007669"/>
    <property type="project" value="TreeGrafter"/>
</dbReference>
<dbReference type="GO" id="GO:0045944">
    <property type="term" value="P:positive regulation of transcription by RNA polymerase II"/>
    <property type="evidence" value="ECO:0007669"/>
    <property type="project" value="UniProtKB-ARBA"/>
</dbReference>
<dbReference type="KEGG" id="pmrn:116938697"/>
<comment type="subcellular location">
    <subcellularLocation>
        <location evidence="1 9">Nucleus</location>
    </subcellularLocation>
</comment>
<feature type="compositionally biased region" description="Polar residues" evidence="10">
    <location>
        <begin position="1423"/>
        <end position="1439"/>
    </location>
</feature>
<feature type="compositionally biased region" description="Polar residues" evidence="10">
    <location>
        <begin position="1152"/>
        <end position="1170"/>
    </location>
</feature>
<dbReference type="PANTHER" id="PTHR12881">
    <property type="entry name" value="MEDIATOR OF RNA POLYMERASE II TRANSCRIPTION SUBUNIT 1"/>
    <property type="match status" value="1"/>
</dbReference>
<feature type="region of interest" description="Disordered" evidence="10">
    <location>
        <begin position="687"/>
        <end position="779"/>
    </location>
</feature>
<feature type="compositionally biased region" description="Polar residues" evidence="10">
    <location>
        <begin position="1280"/>
        <end position="1307"/>
    </location>
</feature>
<reference evidence="13 14" key="1">
    <citation type="submission" date="2025-04" db="UniProtKB">
        <authorList>
            <consortium name="RefSeq"/>
        </authorList>
    </citation>
    <scope>IDENTIFICATION</scope>
    <source>
        <tissue evidence="13 14">Sperm</tissue>
    </source>
</reference>
<feature type="compositionally biased region" description="Polar residues" evidence="10">
    <location>
        <begin position="1799"/>
        <end position="1817"/>
    </location>
</feature>
<feature type="region of interest" description="Disordered" evidence="10">
    <location>
        <begin position="796"/>
        <end position="884"/>
    </location>
</feature>
<dbReference type="Proteomes" id="UP001318040">
    <property type="component" value="Chromosome 4"/>
</dbReference>
<evidence type="ECO:0000256" key="3">
    <source>
        <dbReference type="ARBA" id="ARBA00020612"/>
    </source>
</evidence>
<feature type="compositionally biased region" description="Basic residues" evidence="10">
    <location>
        <begin position="750"/>
        <end position="762"/>
    </location>
</feature>
<name>A0AAJ7WLP7_PETMA</name>
<feature type="compositionally biased region" description="Low complexity" evidence="10">
    <location>
        <begin position="1643"/>
        <end position="1659"/>
    </location>
</feature>
<keyword evidence="5 9" id="KW-0010">Activator</keyword>
<keyword evidence="7 9" id="KW-0539">Nucleus</keyword>
<feature type="domain" description="Mediator complex subunit Med1" evidence="11">
    <location>
        <begin position="80"/>
        <end position="448"/>
    </location>
</feature>
<feature type="compositionally biased region" description="Polar residues" evidence="10">
    <location>
        <begin position="1002"/>
        <end position="1014"/>
    </location>
</feature>
<evidence type="ECO:0000256" key="10">
    <source>
        <dbReference type="SAM" id="MobiDB-lite"/>
    </source>
</evidence>
<evidence type="ECO:0000256" key="7">
    <source>
        <dbReference type="ARBA" id="ARBA00023242"/>
    </source>
</evidence>
<keyword evidence="12" id="KW-1185">Reference proteome</keyword>
<evidence type="ECO:0000256" key="2">
    <source>
        <dbReference type="ARBA" id="ARBA00006210"/>
    </source>
</evidence>
<dbReference type="GO" id="GO:0097067">
    <property type="term" value="P:cellular response to thyroid hormone stimulus"/>
    <property type="evidence" value="ECO:0007669"/>
    <property type="project" value="TreeGrafter"/>
</dbReference>
<feature type="compositionally biased region" description="Basic and acidic residues" evidence="10">
    <location>
        <begin position="1605"/>
        <end position="1619"/>
    </location>
</feature>
<feature type="compositionally biased region" description="Polar residues" evidence="10">
    <location>
        <begin position="1488"/>
        <end position="1497"/>
    </location>
</feature>
<accession>A0AAJ7WLP7</accession>
<feature type="compositionally biased region" description="Polar residues" evidence="10">
    <location>
        <begin position="1586"/>
        <end position="1604"/>
    </location>
</feature>
<evidence type="ECO:0000313" key="14">
    <source>
        <dbReference type="RefSeq" id="XP_032802073.1"/>
    </source>
</evidence>
<dbReference type="CTD" id="5469"/>
<feature type="compositionally biased region" description="Low complexity" evidence="10">
    <location>
        <begin position="1341"/>
        <end position="1353"/>
    </location>
</feature>
<feature type="compositionally biased region" description="Low complexity" evidence="10">
    <location>
        <begin position="1502"/>
        <end position="1528"/>
    </location>
</feature>
<feature type="compositionally biased region" description="Polar residues" evidence="10">
    <location>
        <begin position="822"/>
        <end position="832"/>
    </location>
</feature>
<keyword evidence="4 9" id="KW-0805">Transcription regulation</keyword>
<dbReference type="InterPro" id="IPR051999">
    <property type="entry name" value="Mediator_complex_subunit_1"/>
</dbReference>
<comment type="similarity">
    <text evidence="2 9">Belongs to the Mediator complex subunit 1 family.</text>
</comment>
<evidence type="ECO:0000256" key="6">
    <source>
        <dbReference type="ARBA" id="ARBA00023163"/>
    </source>
</evidence>
<dbReference type="GO" id="GO:0003712">
    <property type="term" value="F:transcription coregulator activity"/>
    <property type="evidence" value="ECO:0007669"/>
    <property type="project" value="InterPro"/>
</dbReference>
<dbReference type="InterPro" id="IPR019680">
    <property type="entry name" value="Mediator_Med1"/>
</dbReference>
<feature type="compositionally biased region" description="Low complexity" evidence="10">
    <location>
        <begin position="1317"/>
        <end position="1328"/>
    </location>
</feature>
<dbReference type="RefSeq" id="XP_032802072.1">
    <property type="nucleotide sequence ID" value="XM_032946181.1"/>
</dbReference>
<dbReference type="GO" id="GO:0042974">
    <property type="term" value="F:nuclear retinoic acid receptor binding"/>
    <property type="evidence" value="ECO:0007669"/>
    <property type="project" value="TreeGrafter"/>
</dbReference>
<feature type="compositionally biased region" description="Low complexity" evidence="10">
    <location>
        <begin position="1728"/>
        <end position="1746"/>
    </location>
</feature>
<feature type="compositionally biased region" description="Polar residues" evidence="10">
    <location>
        <begin position="1672"/>
        <end position="1688"/>
    </location>
</feature>
<evidence type="ECO:0000259" key="11">
    <source>
        <dbReference type="Pfam" id="PF10744"/>
    </source>
</evidence>
<evidence type="ECO:0000256" key="1">
    <source>
        <dbReference type="ARBA" id="ARBA00004123"/>
    </source>
</evidence>
<feature type="region of interest" description="Disordered" evidence="10">
    <location>
        <begin position="1110"/>
        <end position="1535"/>
    </location>
</feature>
<feature type="region of interest" description="Disordered" evidence="10">
    <location>
        <begin position="1"/>
        <end position="31"/>
    </location>
</feature>
<feature type="region of interest" description="Disordered" evidence="10">
    <location>
        <begin position="1547"/>
        <end position="1835"/>
    </location>
</feature>
<feature type="region of interest" description="Disordered" evidence="10">
    <location>
        <begin position="1001"/>
        <end position="1030"/>
    </location>
</feature>
<feature type="compositionally biased region" description="Polar residues" evidence="10">
    <location>
        <begin position="1467"/>
        <end position="1479"/>
    </location>
</feature>
<evidence type="ECO:0000256" key="9">
    <source>
        <dbReference type="RuleBase" id="RU364059"/>
    </source>
</evidence>
<feature type="compositionally biased region" description="Polar residues" evidence="10">
    <location>
        <begin position="689"/>
        <end position="711"/>
    </location>
</feature>